<feature type="chain" id="PRO_5015657973" evidence="4">
    <location>
        <begin position="20"/>
        <end position="217"/>
    </location>
</feature>
<evidence type="ECO:0000313" key="5">
    <source>
        <dbReference type="EMBL" id="AWG42777.1"/>
    </source>
</evidence>
<dbReference type="OrthoDB" id="350581at2"/>
<dbReference type="RefSeq" id="WP_108729177.1">
    <property type="nucleotide sequence ID" value="NZ_CP025785.1"/>
</dbReference>
<sequence length="217" mass="25009">MTIILILLTQFTVSLNANADTAIIKELTKTLYTPCDKEYETNKEKLDNFVESISLNNNNTLKALQKIKNDFLITSVYFKNIKGTLMALNIGAEINFKYKISPLSFSIINNDLETIKILIDYGISINRIDDSEHPSLFWAIYLNNKEIFNFLKENGADLSFTLKDGKTPIQAAIEIENIDLIELLLKNNIYIKDEYRKEIKSLKNKNIRSILQKYKTI</sequence>
<evidence type="ECO:0000256" key="2">
    <source>
        <dbReference type="ARBA" id="ARBA00023043"/>
    </source>
</evidence>
<accession>A0A2S1LWU4</accession>
<dbReference type="AlphaFoldDB" id="A0A2S1LWU4"/>
<dbReference type="SUPFAM" id="SSF48403">
    <property type="entry name" value="Ankyrin repeat"/>
    <property type="match status" value="1"/>
</dbReference>
<keyword evidence="6" id="KW-1185">Reference proteome</keyword>
<reference evidence="5 6" key="1">
    <citation type="submission" date="2018-01" db="EMBL/GenBank/DDBJ databases">
        <title>Genome sequence of Borrelia tachyglossi.</title>
        <authorList>
            <person name="Gofton A.W."/>
        </authorList>
    </citation>
    <scope>NUCLEOTIDE SEQUENCE [LARGE SCALE GENOMIC DNA]</scope>
    <source>
        <strain evidence="5 6">Bc-F10-1268</strain>
    </source>
</reference>
<protein>
    <submittedName>
        <fullName evidence="5">Uncharacterized protein</fullName>
    </submittedName>
</protein>
<evidence type="ECO:0000256" key="1">
    <source>
        <dbReference type="ARBA" id="ARBA00022737"/>
    </source>
</evidence>
<keyword evidence="2 3" id="KW-0040">ANK repeat</keyword>
<dbReference type="Gene3D" id="1.25.40.20">
    <property type="entry name" value="Ankyrin repeat-containing domain"/>
    <property type="match status" value="1"/>
</dbReference>
<evidence type="ECO:0000256" key="3">
    <source>
        <dbReference type="PROSITE-ProRule" id="PRU00023"/>
    </source>
</evidence>
<organism evidence="5 6">
    <name type="scientific">Candidatus Borreliella tachyglossi</name>
    <dbReference type="NCBI Taxonomy" id="1964448"/>
    <lineage>
        <taxon>Bacteria</taxon>
        <taxon>Pseudomonadati</taxon>
        <taxon>Spirochaetota</taxon>
        <taxon>Spirochaetia</taxon>
        <taxon>Spirochaetales</taxon>
        <taxon>Borreliaceae</taxon>
        <taxon>Borreliella</taxon>
    </lineage>
</organism>
<feature type="signal peptide" evidence="4">
    <location>
        <begin position="1"/>
        <end position="19"/>
    </location>
</feature>
<dbReference type="PANTHER" id="PTHR24126">
    <property type="entry name" value="ANKYRIN REPEAT, PH AND SEC7 DOMAIN CONTAINING PROTEIN SECG-RELATED"/>
    <property type="match status" value="1"/>
</dbReference>
<evidence type="ECO:0000256" key="4">
    <source>
        <dbReference type="SAM" id="SignalP"/>
    </source>
</evidence>
<dbReference type="EMBL" id="CP025785">
    <property type="protein sequence ID" value="AWG42777.1"/>
    <property type="molecule type" value="Genomic_DNA"/>
</dbReference>
<dbReference type="SMART" id="SM00248">
    <property type="entry name" value="ANK"/>
    <property type="match status" value="3"/>
</dbReference>
<name>A0A2S1LWU4_9SPIR</name>
<dbReference type="Proteomes" id="UP000244655">
    <property type="component" value="Chromosome"/>
</dbReference>
<evidence type="ECO:0000313" key="6">
    <source>
        <dbReference type="Proteomes" id="UP000244655"/>
    </source>
</evidence>
<dbReference type="Pfam" id="PF12796">
    <property type="entry name" value="Ank_2"/>
    <property type="match status" value="1"/>
</dbReference>
<gene>
    <name evidence="5" type="ORF">CR532_02040</name>
</gene>
<keyword evidence="1" id="KW-0677">Repeat</keyword>
<dbReference type="InterPro" id="IPR002110">
    <property type="entry name" value="Ankyrin_rpt"/>
</dbReference>
<keyword evidence="4" id="KW-0732">Signal</keyword>
<feature type="repeat" description="ANK" evidence="3">
    <location>
        <begin position="98"/>
        <end position="130"/>
    </location>
</feature>
<proteinExistence type="predicted"/>
<dbReference type="Pfam" id="PF00023">
    <property type="entry name" value="Ank"/>
    <property type="match status" value="1"/>
</dbReference>
<dbReference type="InterPro" id="IPR036770">
    <property type="entry name" value="Ankyrin_rpt-contain_sf"/>
</dbReference>
<dbReference type="PROSITE" id="PS50088">
    <property type="entry name" value="ANK_REPEAT"/>
    <property type="match status" value="1"/>
</dbReference>